<dbReference type="InterPro" id="IPR013783">
    <property type="entry name" value="Ig-like_fold"/>
</dbReference>
<keyword evidence="2" id="KW-0964">Secreted</keyword>
<evidence type="ECO:0000259" key="7">
    <source>
        <dbReference type="Pfam" id="PF00089"/>
    </source>
</evidence>
<keyword evidence="4" id="KW-0572">Peptidoglycan-anchor</keyword>
<feature type="domain" description="Peptidase S1" evidence="7">
    <location>
        <begin position="125"/>
        <end position="313"/>
    </location>
</feature>
<accession>A0ABP8J451</accession>
<proteinExistence type="predicted"/>
<evidence type="ECO:0000256" key="4">
    <source>
        <dbReference type="ARBA" id="ARBA00023088"/>
    </source>
</evidence>
<protein>
    <recommendedName>
        <fullName evidence="11">LPXTG-motif cell wall anchor domain-containing protein</fullName>
    </recommendedName>
</protein>
<dbReference type="CDD" id="cd21112">
    <property type="entry name" value="alphaLP-like"/>
    <property type="match status" value="1"/>
</dbReference>
<dbReference type="Pfam" id="PF00746">
    <property type="entry name" value="Gram_pos_anchor"/>
    <property type="match status" value="1"/>
</dbReference>
<dbReference type="PROSITE" id="PS00134">
    <property type="entry name" value="TRYPSIN_HIS"/>
    <property type="match status" value="1"/>
</dbReference>
<keyword evidence="3" id="KW-0732">Signal</keyword>
<evidence type="ECO:0000256" key="2">
    <source>
        <dbReference type="ARBA" id="ARBA00022525"/>
    </source>
</evidence>
<keyword evidence="1" id="KW-0134">Cell wall</keyword>
<dbReference type="InterPro" id="IPR001254">
    <property type="entry name" value="Trypsin_dom"/>
</dbReference>
<sequence>MLVTVPASATEPTKEASTSVKAMSKQVQEFDGVEGIQAYGTDGEGNVVVVTLPESELDDEGIEKIEAFKGEYSNVEVIEIAKPLQAYAKNQLVGGAGYAVTGQGVEDAGLCSVGFTAWDPNGDPAVITAGHCTGDDSMTTAIRTLPSLDTAHAGEESQTGPLDSAPMGAFSFSQFGGPGHSAGADKDPNSTDIAVVDVDNPDLELLPQVTDWSTAGDDDLAAGIETTITAVGAPKAGAPVSKSGRTTGLTHDDDLDIVDGWSRVGVSGTDYRWVRGFAANGLEGAPGDSGGAIFQGSTAIGVVSGGTPAEGGNESFLWGTSLVHALPHTDGYTVALFVEAPKVTTTEVEQGARVPGTAPAGAEVTVTPVGGGEPITVTADDSGNWSFEAPQELGEQEYTAVARQGEYNVSDEASFAITVVEASDDEPTPPTPEPDPTDDPAPTPTDDPSDEPTEDPSATPTEDPTTPAPTDEPTEEAPAERELTIDPRRVSVSDFVNEDEGVNITGTGYAPGQVVELEVFPQNDSVNDFTLEGTADENGVVTFGVYGTNAANADVYLGTYEVRVAAASDDDAANAGSEAAPAAGAYAAGDADEPLTGSFEVVADEGAAPGEDEDENGDGNLPRTGTELTGLGVGAGLLVVGAAAVYVTTRRTKKGQA</sequence>
<evidence type="ECO:0000259" key="8">
    <source>
        <dbReference type="Pfam" id="PF00746"/>
    </source>
</evidence>
<feature type="transmembrane region" description="Helical" evidence="6">
    <location>
        <begin position="628"/>
        <end position="647"/>
    </location>
</feature>
<name>A0ABP8J451_9MICO</name>
<dbReference type="RefSeq" id="WP_295690142.1">
    <property type="nucleotide sequence ID" value="NZ_BAABGL010000002.1"/>
</dbReference>
<evidence type="ECO:0000256" key="5">
    <source>
        <dbReference type="SAM" id="MobiDB-lite"/>
    </source>
</evidence>
<reference evidence="10" key="1">
    <citation type="journal article" date="2019" name="Int. J. Syst. Evol. Microbiol.">
        <title>The Global Catalogue of Microorganisms (GCM) 10K type strain sequencing project: providing services to taxonomists for standard genome sequencing and annotation.</title>
        <authorList>
            <consortium name="The Broad Institute Genomics Platform"/>
            <consortium name="The Broad Institute Genome Sequencing Center for Infectious Disease"/>
            <person name="Wu L."/>
            <person name="Ma J."/>
        </authorList>
    </citation>
    <scope>NUCLEOTIDE SEQUENCE [LARGE SCALE GENOMIC DNA]</scope>
    <source>
        <strain evidence="10">JCM 17808</strain>
    </source>
</reference>
<dbReference type="InterPro" id="IPR009003">
    <property type="entry name" value="Peptidase_S1_PA"/>
</dbReference>
<feature type="compositionally biased region" description="Pro residues" evidence="5">
    <location>
        <begin position="428"/>
        <end position="445"/>
    </location>
</feature>
<evidence type="ECO:0000256" key="3">
    <source>
        <dbReference type="ARBA" id="ARBA00022729"/>
    </source>
</evidence>
<keyword evidence="10" id="KW-1185">Reference proteome</keyword>
<dbReference type="InterPro" id="IPR043504">
    <property type="entry name" value="Peptidase_S1_PA_chymotrypsin"/>
</dbReference>
<feature type="region of interest" description="Disordered" evidence="5">
    <location>
        <begin position="422"/>
        <end position="496"/>
    </location>
</feature>
<comment type="caution">
    <text evidence="9">The sequence shown here is derived from an EMBL/GenBank/DDBJ whole genome shotgun (WGS) entry which is preliminary data.</text>
</comment>
<evidence type="ECO:0000256" key="6">
    <source>
        <dbReference type="SAM" id="Phobius"/>
    </source>
</evidence>
<gene>
    <name evidence="9" type="ORF">GCM10023167_05710</name>
</gene>
<dbReference type="Gene3D" id="2.40.10.10">
    <property type="entry name" value="Trypsin-like serine proteases"/>
    <property type="match status" value="2"/>
</dbReference>
<dbReference type="Pfam" id="PF00089">
    <property type="entry name" value="Trypsin"/>
    <property type="match status" value="1"/>
</dbReference>
<organism evidence="9 10">
    <name type="scientific">Brevibacterium pityocampae</name>
    <dbReference type="NCBI Taxonomy" id="506594"/>
    <lineage>
        <taxon>Bacteria</taxon>
        <taxon>Bacillati</taxon>
        <taxon>Actinomycetota</taxon>
        <taxon>Actinomycetes</taxon>
        <taxon>Micrococcales</taxon>
        <taxon>Brevibacteriaceae</taxon>
        <taxon>Brevibacterium</taxon>
    </lineage>
</organism>
<dbReference type="InterPro" id="IPR018114">
    <property type="entry name" value="TRYPSIN_HIS"/>
</dbReference>
<dbReference type="Proteomes" id="UP001500642">
    <property type="component" value="Unassembled WGS sequence"/>
</dbReference>
<feature type="region of interest" description="Disordered" evidence="5">
    <location>
        <begin position="1"/>
        <end position="20"/>
    </location>
</feature>
<feature type="compositionally biased region" description="Low complexity" evidence="5">
    <location>
        <begin position="455"/>
        <end position="471"/>
    </location>
</feature>
<dbReference type="EMBL" id="BAABGL010000002">
    <property type="protein sequence ID" value="GAA4384665.1"/>
    <property type="molecule type" value="Genomic_DNA"/>
</dbReference>
<dbReference type="InterPro" id="IPR019931">
    <property type="entry name" value="LPXTG_anchor"/>
</dbReference>
<dbReference type="SUPFAM" id="SSF50494">
    <property type="entry name" value="Trypsin-like serine proteases"/>
    <property type="match status" value="1"/>
</dbReference>
<evidence type="ECO:0000256" key="1">
    <source>
        <dbReference type="ARBA" id="ARBA00022512"/>
    </source>
</evidence>
<evidence type="ECO:0000313" key="10">
    <source>
        <dbReference type="Proteomes" id="UP001500642"/>
    </source>
</evidence>
<evidence type="ECO:0008006" key="11">
    <source>
        <dbReference type="Google" id="ProtNLM"/>
    </source>
</evidence>
<feature type="domain" description="Gram-positive cocci surface proteins LPxTG" evidence="8">
    <location>
        <begin position="616"/>
        <end position="654"/>
    </location>
</feature>
<keyword evidence="6" id="KW-1133">Transmembrane helix</keyword>
<evidence type="ECO:0000313" key="9">
    <source>
        <dbReference type="EMBL" id="GAA4384665.1"/>
    </source>
</evidence>
<feature type="compositionally biased region" description="Basic and acidic residues" evidence="5">
    <location>
        <begin position="478"/>
        <end position="491"/>
    </location>
</feature>
<dbReference type="Gene3D" id="2.60.40.10">
    <property type="entry name" value="Immunoglobulins"/>
    <property type="match status" value="1"/>
</dbReference>
<feature type="compositionally biased region" description="Low complexity" evidence="5">
    <location>
        <begin position="618"/>
        <end position="627"/>
    </location>
</feature>
<keyword evidence="6" id="KW-0472">Membrane</keyword>
<feature type="region of interest" description="Disordered" evidence="5">
    <location>
        <begin position="607"/>
        <end position="627"/>
    </location>
</feature>
<keyword evidence="6" id="KW-0812">Transmembrane</keyword>